<dbReference type="Proteomes" id="UP000184387">
    <property type="component" value="Unassembled WGS sequence"/>
</dbReference>
<dbReference type="STRING" id="198092.SAMN02745194_03717"/>
<gene>
    <name evidence="1" type="ORF">SAMN02745194_03717</name>
</gene>
<proteinExistence type="predicted"/>
<accession>A0A1M6N877</accession>
<dbReference type="RefSeq" id="WP_073137486.1">
    <property type="nucleotide sequence ID" value="NZ_FQZF01000025.1"/>
</dbReference>
<evidence type="ECO:0000313" key="1">
    <source>
        <dbReference type="EMBL" id="SHJ91756.1"/>
    </source>
</evidence>
<dbReference type="AlphaFoldDB" id="A0A1M6N877"/>
<protein>
    <submittedName>
        <fullName evidence="1">Uncharacterized protein</fullName>
    </submittedName>
</protein>
<reference evidence="1 2" key="1">
    <citation type="submission" date="2016-11" db="EMBL/GenBank/DDBJ databases">
        <authorList>
            <person name="Jaros S."/>
            <person name="Januszkiewicz K."/>
            <person name="Wedrychowicz H."/>
        </authorList>
    </citation>
    <scope>NUCLEOTIDE SEQUENCE [LARGE SCALE GENOMIC DNA]</scope>
    <source>
        <strain evidence="1 2">DSM 14916</strain>
    </source>
</reference>
<evidence type="ECO:0000313" key="2">
    <source>
        <dbReference type="Proteomes" id="UP000184387"/>
    </source>
</evidence>
<dbReference type="OrthoDB" id="7267715at2"/>
<dbReference type="EMBL" id="FQZF01000025">
    <property type="protein sequence ID" value="SHJ91756.1"/>
    <property type="molecule type" value="Genomic_DNA"/>
</dbReference>
<name>A0A1M6N877_9PROT</name>
<keyword evidence="2" id="KW-1185">Reference proteome</keyword>
<sequence length="238" mass="24793">MSDPLNIAPLRLTPLLGPILWAAGDLAPNEQMIPLGAEHAAELEAGTGPTPRLDVLAEELRSRLDHGRGFALLRGLPAAAEPEAALRVIGARLGEVVPALPSGGSRHVEACDALLLRATAPGTARLRSAAAIHNVLLKADRAGLAALCQPRGEPAVPIFSHEGGAFAARWDDAALPPDRLPAALEEALGEPLTLSLRTGDILALNPFLVWADRVPGAAVLALRENPSRLDTAAFAALR</sequence>
<organism evidence="1 2">
    <name type="scientific">Muricoccus roseus</name>
    <dbReference type="NCBI Taxonomy" id="198092"/>
    <lineage>
        <taxon>Bacteria</taxon>
        <taxon>Pseudomonadati</taxon>
        <taxon>Pseudomonadota</taxon>
        <taxon>Alphaproteobacteria</taxon>
        <taxon>Acetobacterales</taxon>
        <taxon>Roseomonadaceae</taxon>
        <taxon>Muricoccus</taxon>
    </lineage>
</organism>